<sequence>MEASHISFEHLPSATQQKILESAVKIFSQKGFSGSTTKEIAKEAGVSEATIFRYFETKKDLLFALISPAMVKSITDLFIDIHGKNDVEILKNFLRRNTEAVQENKDLLKIVLYEALFYPEIKQTMFQEVIQKKSKLLEKYFDQQREAGNLTDIEPRIATQALLGMLIGYVIWKHILKDHDIDQFNEEKVLDDMVQIFLHGIK</sequence>
<dbReference type="SUPFAM" id="SSF46689">
    <property type="entry name" value="Homeodomain-like"/>
    <property type="match status" value="1"/>
</dbReference>
<dbReference type="OrthoDB" id="9780824at2"/>
<feature type="DNA-binding region" description="H-T-H motif" evidence="2">
    <location>
        <begin position="36"/>
        <end position="55"/>
    </location>
</feature>
<dbReference type="InterPro" id="IPR023772">
    <property type="entry name" value="DNA-bd_HTH_TetR-type_CS"/>
</dbReference>
<dbReference type="Proteomes" id="UP000070352">
    <property type="component" value="Unassembled WGS sequence"/>
</dbReference>
<dbReference type="STRING" id="1413211.U473_11130"/>
<dbReference type="Gene3D" id="1.10.10.60">
    <property type="entry name" value="Homeodomain-like"/>
    <property type="match status" value="1"/>
</dbReference>
<evidence type="ECO:0000259" key="3">
    <source>
        <dbReference type="PROSITE" id="PS50977"/>
    </source>
</evidence>
<dbReference type="InterPro" id="IPR001647">
    <property type="entry name" value="HTH_TetR"/>
</dbReference>
<dbReference type="PANTHER" id="PTHR30055:SF226">
    <property type="entry name" value="HTH-TYPE TRANSCRIPTIONAL REGULATOR PKSA"/>
    <property type="match status" value="1"/>
</dbReference>
<dbReference type="InterPro" id="IPR050109">
    <property type="entry name" value="HTH-type_TetR-like_transc_reg"/>
</dbReference>
<organism evidence="4 5">
    <name type="scientific">Tepidibacillus decaturensis</name>
    <dbReference type="NCBI Taxonomy" id="1413211"/>
    <lineage>
        <taxon>Bacteria</taxon>
        <taxon>Bacillati</taxon>
        <taxon>Bacillota</taxon>
        <taxon>Bacilli</taxon>
        <taxon>Bacillales</taxon>
        <taxon>Bacillaceae</taxon>
        <taxon>Tepidibacillus</taxon>
    </lineage>
</organism>
<dbReference type="AlphaFoldDB" id="A0A135L6B1"/>
<dbReference type="InterPro" id="IPR036271">
    <property type="entry name" value="Tet_transcr_reg_TetR-rel_C_sf"/>
</dbReference>
<dbReference type="SUPFAM" id="SSF48498">
    <property type="entry name" value="Tetracyclin repressor-like, C-terminal domain"/>
    <property type="match status" value="1"/>
</dbReference>
<protein>
    <recommendedName>
        <fullName evidence="3">HTH tetR-type domain-containing protein</fullName>
    </recommendedName>
</protein>
<dbReference type="PANTHER" id="PTHR30055">
    <property type="entry name" value="HTH-TYPE TRANSCRIPTIONAL REGULATOR RUTR"/>
    <property type="match status" value="1"/>
</dbReference>
<dbReference type="Pfam" id="PF14246">
    <property type="entry name" value="TetR_C_7"/>
    <property type="match status" value="1"/>
</dbReference>
<dbReference type="EMBL" id="LSKU01000001">
    <property type="protein sequence ID" value="KXG44506.1"/>
    <property type="molecule type" value="Genomic_DNA"/>
</dbReference>
<gene>
    <name evidence="4" type="ORF">U473_11130</name>
</gene>
<dbReference type="RefSeq" id="WP_068726321.1">
    <property type="nucleotide sequence ID" value="NZ_LSKU01000001.1"/>
</dbReference>
<dbReference type="PROSITE" id="PS01081">
    <property type="entry name" value="HTH_TETR_1"/>
    <property type="match status" value="1"/>
</dbReference>
<dbReference type="GO" id="GO:0000976">
    <property type="term" value="F:transcription cis-regulatory region binding"/>
    <property type="evidence" value="ECO:0007669"/>
    <property type="project" value="TreeGrafter"/>
</dbReference>
<comment type="caution">
    <text evidence="4">The sequence shown here is derived from an EMBL/GenBank/DDBJ whole genome shotgun (WGS) entry which is preliminary data.</text>
</comment>
<keyword evidence="5" id="KW-1185">Reference proteome</keyword>
<evidence type="ECO:0000256" key="2">
    <source>
        <dbReference type="PROSITE-ProRule" id="PRU00335"/>
    </source>
</evidence>
<proteinExistence type="predicted"/>
<dbReference type="InterPro" id="IPR009057">
    <property type="entry name" value="Homeodomain-like_sf"/>
</dbReference>
<dbReference type="PRINTS" id="PR00455">
    <property type="entry name" value="HTHTETR"/>
</dbReference>
<evidence type="ECO:0000256" key="1">
    <source>
        <dbReference type="ARBA" id="ARBA00023125"/>
    </source>
</evidence>
<feature type="non-terminal residue" evidence="4">
    <location>
        <position position="202"/>
    </location>
</feature>
<dbReference type="Pfam" id="PF00440">
    <property type="entry name" value="TetR_N"/>
    <property type="match status" value="1"/>
</dbReference>
<dbReference type="InterPro" id="IPR039536">
    <property type="entry name" value="TetR_C_Proteobacteria"/>
</dbReference>
<name>A0A135L6B1_9BACI</name>
<keyword evidence="1 2" id="KW-0238">DNA-binding</keyword>
<dbReference type="PROSITE" id="PS50977">
    <property type="entry name" value="HTH_TETR_2"/>
    <property type="match status" value="1"/>
</dbReference>
<evidence type="ECO:0000313" key="5">
    <source>
        <dbReference type="Proteomes" id="UP000070352"/>
    </source>
</evidence>
<accession>A0A135L6B1</accession>
<dbReference type="Gene3D" id="1.10.357.10">
    <property type="entry name" value="Tetracycline Repressor, domain 2"/>
    <property type="match status" value="1"/>
</dbReference>
<dbReference type="GO" id="GO:0003700">
    <property type="term" value="F:DNA-binding transcription factor activity"/>
    <property type="evidence" value="ECO:0007669"/>
    <property type="project" value="TreeGrafter"/>
</dbReference>
<evidence type="ECO:0000313" key="4">
    <source>
        <dbReference type="EMBL" id="KXG44506.1"/>
    </source>
</evidence>
<reference evidence="4 5" key="1">
    <citation type="submission" date="2016-02" db="EMBL/GenBank/DDBJ databases">
        <title>Draft Genome for Tepidibacillus decaturensis nov. sp. Strain Z9, an Anaerobic, Moderately Thermophilic and Heterotrophic Bacterium from Deep Subsurface of the Illinois Basin, USA.</title>
        <authorList>
            <person name="Dong Y."/>
            <person name="Chang J.Y."/>
            <person name="Sanford R."/>
            <person name="Fouke B.W."/>
        </authorList>
    </citation>
    <scope>NUCLEOTIDE SEQUENCE [LARGE SCALE GENOMIC DNA]</scope>
    <source>
        <strain evidence="4 5">Z9</strain>
    </source>
</reference>
<feature type="domain" description="HTH tetR-type" evidence="3">
    <location>
        <begin position="13"/>
        <end position="73"/>
    </location>
</feature>